<accession>A0A2T2NLX3</accession>
<dbReference type="EMBL" id="KZ678136">
    <property type="protein sequence ID" value="PSN66359.1"/>
    <property type="molecule type" value="Genomic_DNA"/>
</dbReference>
<dbReference type="Proteomes" id="UP000240883">
    <property type="component" value="Unassembled WGS sequence"/>
</dbReference>
<keyword evidence="1" id="KW-1133">Transmembrane helix</keyword>
<evidence type="ECO:0000313" key="2">
    <source>
        <dbReference type="EMBL" id="PSN66359.1"/>
    </source>
</evidence>
<evidence type="ECO:0000256" key="1">
    <source>
        <dbReference type="SAM" id="Phobius"/>
    </source>
</evidence>
<organism evidence="2 3">
    <name type="scientific">Corynespora cassiicola Philippines</name>
    <dbReference type="NCBI Taxonomy" id="1448308"/>
    <lineage>
        <taxon>Eukaryota</taxon>
        <taxon>Fungi</taxon>
        <taxon>Dikarya</taxon>
        <taxon>Ascomycota</taxon>
        <taxon>Pezizomycotina</taxon>
        <taxon>Dothideomycetes</taxon>
        <taxon>Pleosporomycetidae</taxon>
        <taxon>Pleosporales</taxon>
        <taxon>Corynesporascaceae</taxon>
        <taxon>Corynespora</taxon>
    </lineage>
</organism>
<feature type="transmembrane region" description="Helical" evidence="1">
    <location>
        <begin position="126"/>
        <end position="145"/>
    </location>
</feature>
<sequence length="274" mass="28045">MSCSTKCGSPGTPSLIRKHTFHVHTGVLGRASVPPAAVAVLVVLVLELVLELVSHKGTCKRAEHAVAAHLVAAKVAGGTASQRAHEAAVALGLRVGVRGTVALLAVGRLLALRILVLRVRALLRVLARRSLAWVLLLAVLAVGTCQRRFRNASRFGGGCLTLAAGHRELGSGRAGIRLGRAGRRIGCIAVAAARRSILRRCLAVEAGSQAADSLPGNPAGVAGILGLARAIRTGPADTAGCIGCIGCRGQTWRRWVCCGRCRAGTGGSGGVVEG</sequence>
<dbReference type="AlphaFoldDB" id="A0A2T2NLX3"/>
<reference evidence="2 3" key="1">
    <citation type="journal article" date="2018" name="Front. Microbiol.">
        <title>Genome-Wide Analysis of Corynespora cassiicola Leaf Fall Disease Putative Effectors.</title>
        <authorList>
            <person name="Lopez D."/>
            <person name="Ribeiro S."/>
            <person name="Label P."/>
            <person name="Fumanal B."/>
            <person name="Venisse J.S."/>
            <person name="Kohler A."/>
            <person name="de Oliveira R.R."/>
            <person name="Labutti K."/>
            <person name="Lipzen A."/>
            <person name="Lail K."/>
            <person name="Bauer D."/>
            <person name="Ohm R.A."/>
            <person name="Barry K.W."/>
            <person name="Spatafora J."/>
            <person name="Grigoriev I.V."/>
            <person name="Martin F.M."/>
            <person name="Pujade-Renaud V."/>
        </authorList>
    </citation>
    <scope>NUCLEOTIDE SEQUENCE [LARGE SCALE GENOMIC DNA]</scope>
    <source>
        <strain evidence="2 3">Philippines</strain>
    </source>
</reference>
<protein>
    <submittedName>
        <fullName evidence="2">Uncharacterized protein</fullName>
    </submittedName>
</protein>
<name>A0A2T2NLX3_CORCC</name>
<feature type="transmembrane region" description="Helical" evidence="1">
    <location>
        <begin position="33"/>
        <end position="53"/>
    </location>
</feature>
<keyword evidence="1" id="KW-0812">Transmembrane</keyword>
<evidence type="ECO:0000313" key="3">
    <source>
        <dbReference type="Proteomes" id="UP000240883"/>
    </source>
</evidence>
<proteinExistence type="predicted"/>
<keyword evidence="1" id="KW-0472">Membrane</keyword>
<gene>
    <name evidence="2" type="ORF">BS50DRAFT_413209</name>
</gene>
<keyword evidence="3" id="KW-1185">Reference proteome</keyword>
<feature type="transmembrane region" description="Helical" evidence="1">
    <location>
        <begin position="101"/>
        <end position="120"/>
    </location>
</feature>